<dbReference type="HOGENOM" id="CLU_826456_0_0_1"/>
<dbReference type="Pfam" id="PF21959">
    <property type="entry name" value="DUF6923"/>
    <property type="match status" value="1"/>
</dbReference>
<sequence>MDADLAAVVMLDDVQKILAPAKPMRVFGDLAKKISKCQRKTTPSGVVAQMNLDTTVKGIQFNAEDSPGGGVLPFITHTSHSRTSLLIPETPLLTSRCIADGLLNITEEAPANILSGFVFAATVAVGYNSLAYNAVDTYVYATVRGASTEAVVRMGWNGTVQYLVPLPTGRGFYVKLRLEWSIPDLYTHRDRRRQLELDADQHEPELSLSPANREYRRHRYTISTSSGNGLEDWAFVAGGGSTLYGHAVPARGSTTYVSRIDLVAKTWYNLGTVINVTNGKLNAVFAGSGSGDLFDSDGNTGHIWKVNVNALTSSLFTTSPKSTEADGARYFLNTAY</sequence>
<evidence type="ECO:0000313" key="2">
    <source>
        <dbReference type="EMBL" id="EME39437.1"/>
    </source>
</evidence>
<keyword evidence="3" id="KW-1185">Reference proteome</keyword>
<reference evidence="3" key="1">
    <citation type="journal article" date="2012" name="PLoS Genet.">
        <title>The genomes of the fungal plant pathogens Cladosporium fulvum and Dothistroma septosporum reveal adaptation to different hosts and lifestyles but also signatures of common ancestry.</title>
        <authorList>
            <person name="de Wit P.J.G.M."/>
            <person name="van der Burgt A."/>
            <person name="Oekmen B."/>
            <person name="Stergiopoulos I."/>
            <person name="Abd-Elsalam K.A."/>
            <person name="Aerts A.L."/>
            <person name="Bahkali A.H."/>
            <person name="Beenen H.G."/>
            <person name="Chettri P."/>
            <person name="Cox M.P."/>
            <person name="Datema E."/>
            <person name="de Vries R.P."/>
            <person name="Dhillon B."/>
            <person name="Ganley A.R."/>
            <person name="Griffiths S.A."/>
            <person name="Guo Y."/>
            <person name="Hamelin R.C."/>
            <person name="Henrissat B."/>
            <person name="Kabir M.S."/>
            <person name="Jashni M.K."/>
            <person name="Kema G."/>
            <person name="Klaubauf S."/>
            <person name="Lapidus A."/>
            <person name="Levasseur A."/>
            <person name="Lindquist E."/>
            <person name="Mehrabi R."/>
            <person name="Ohm R.A."/>
            <person name="Owen T.J."/>
            <person name="Salamov A."/>
            <person name="Schwelm A."/>
            <person name="Schijlen E."/>
            <person name="Sun H."/>
            <person name="van den Burg H.A."/>
            <person name="van Ham R.C.H.J."/>
            <person name="Zhang S."/>
            <person name="Goodwin S.B."/>
            <person name="Grigoriev I.V."/>
            <person name="Collemare J."/>
            <person name="Bradshaw R.E."/>
        </authorList>
    </citation>
    <scope>NUCLEOTIDE SEQUENCE [LARGE SCALE GENOMIC DNA]</scope>
    <source>
        <strain evidence="3">NZE10 / CBS 128990</strain>
    </source>
</reference>
<dbReference type="Proteomes" id="UP000016933">
    <property type="component" value="Unassembled WGS sequence"/>
</dbReference>
<feature type="domain" description="DUF6923" evidence="1">
    <location>
        <begin position="122"/>
        <end position="329"/>
    </location>
</feature>
<name>M2XJ05_DOTSN</name>
<accession>M2XJ05</accession>
<reference evidence="2 3" key="2">
    <citation type="journal article" date="2012" name="PLoS Pathog.">
        <title>Diverse lifestyles and strategies of plant pathogenesis encoded in the genomes of eighteen Dothideomycetes fungi.</title>
        <authorList>
            <person name="Ohm R.A."/>
            <person name="Feau N."/>
            <person name="Henrissat B."/>
            <person name="Schoch C.L."/>
            <person name="Horwitz B.A."/>
            <person name="Barry K.W."/>
            <person name="Condon B.J."/>
            <person name="Copeland A.C."/>
            <person name="Dhillon B."/>
            <person name="Glaser F."/>
            <person name="Hesse C.N."/>
            <person name="Kosti I."/>
            <person name="LaButti K."/>
            <person name="Lindquist E.A."/>
            <person name="Lucas S."/>
            <person name="Salamov A.A."/>
            <person name="Bradshaw R.E."/>
            <person name="Ciuffetti L."/>
            <person name="Hamelin R.C."/>
            <person name="Kema G.H.J."/>
            <person name="Lawrence C."/>
            <person name="Scott J.A."/>
            <person name="Spatafora J.W."/>
            <person name="Turgeon B.G."/>
            <person name="de Wit P.J.G.M."/>
            <person name="Zhong S."/>
            <person name="Goodwin S.B."/>
            <person name="Grigoriev I.V."/>
        </authorList>
    </citation>
    <scope>NUCLEOTIDE SEQUENCE [LARGE SCALE GENOMIC DNA]</scope>
    <source>
        <strain evidence="3">NZE10 / CBS 128990</strain>
    </source>
</reference>
<proteinExistence type="predicted"/>
<dbReference type="InterPro" id="IPR054215">
    <property type="entry name" value="DUF6923"/>
</dbReference>
<evidence type="ECO:0000313" key="3">
    <source>
        <dbReference type="Proteomes" id="UP000016933"/>
    </source>
</evidence>
<protein>
    <recommendedName>
        <fullName evidence="1">DUF6923 domain-containing protein</fullName>
    </recommendedName>
</protein>
<dbReference type="AlphaFoldDB" id="M2XJ05"/>
<evidence type="ECO:0000259" key="1">
    <source>
        <dbReference type="Pfam" id="PF21959"/>
    </source>
</evidence>
<dbReference type="EMBL" id="KB446545">
    <property type="protein sequence ID" value="EME39437.1"/>
    <property type="molecule type" value="Genomic_DNA"/>
</dbReference>
<dbReference type="STRING" id="675120.M2XJ05"/>
<organism evidence="2 3">
    <name type="scientific">Dothistroma septosporum (strain NZE10 / CBS 128990)</name>
    <name type="common">Red band needle blight fungus</name>
    <name type="synonym">Mycosphaerella pini</name>
    <dbReference type="NCBI Taxonomy" id="675120"/>
    <lineage>
        <taxon>Eukaryota</taxon>
        <taxon>Fungi</taxon>
        <taxon>Dikarya</taxon>
        <taxon>Ascomycota</taxon>
        <taxon>Pezizomycotina</taxon>
        <taxon>Dothideomycetes</taxon>
        <taxon>Dothideomycetidae</taxon>
        <taxon>Mycosphaerellales</taxon>
        <taxon>Mycosphaerellaceae</taxon>
        <taxon>Dothistroma</taxon>
    </lineage>
</organism>
<dbReference type="OrthoDB" id="4405280at2759"/>
<gene>
    <name evidence="2" type="ORF">DOTSEDRAFT_28589</name>
</gene>